<feature type="domain" description="KIB1-4 beta-propeller" evidence="1">
    <location>
        <begin position="90"/>
        <end position="376"/>
    </location>
</feature>
<sequence length="427" mass="45603">MVDVPAPPLRPWADLDADLISCIGDCCVLTDYASCRAVCAAWRSALPPPLSLPLAVLPADAAAGHPAVSVAACFLRARRWSRLPGLRCPTALVGGAAASCRCVGARDGWIALVATAAADGSALLFNPFTGTGIPLHAWLYDPARDAVAAPKIVFSPDPTPRDFAAVSVTRPNRIAVQRAADGYSHSVVEYTNHLMDGADLVDVAYGGGGKVYCLAKGGEVYVLRLKRRRRRRRGAPWLPALEVGPLHRAPLGADAFPAPYNVISQHTDAKNLLLYDGALYQVWRRPTGAGSVTVDTPAAGGKRWVCISEGDVFVLRYEPGRWPRWAVAEWKKDLGGNAVFVGSNDAAVVRGEGVSANSVYYWDNPPEGGHEPVVFNMATRASVRWPEVATGGTSSPVWYISPAATDEEATCEETACPEYDDEHSADM</sequence>
<name>A0ABC8WS49_9POAL</name>
<protein>
    <recommendedName>
        <fullName evidence="1">KIB1-4 beta-propeller domain-containing protein</fullName>
    </recommendedName>
</protein>
<dbReference type="EMBL" id="OZ075123">
    <property type="protein sequence ID" value="CAL4914197.1"/>
    <property type="molecule type" value="Genomic_DNA"/>
</dbReference>
<gene>
    <name evidence="2" type="ORF">URODEC1_LOCUS16748</name>
</gene>
<dbReference type="AlphaFoldDB" id="A0ABC8WS49"/>
<reference evidence="3" key="1">
    <citation type="submission" date="2024-06" db="EMBL/GenBank/DDBJ databases">
        <authorList>
            <person name="Ryan C."/>
        </authorList>
    </citation>
    <scope>NUCLEOTIDE SEQUENCE [LARGE SCALE GENOMIC DNA]</scope>
</reference>
<dbReference type="PANTHER" id="PTHR34708">
    <property type="entry name" value="OS07G0440000 PROTEIN"/>
    <property type="match status" value="1"/>
</dbReference>
<organism evidence="2 3">
    <name type="scientific">Urochloa decumbens</name>
    <dbReference type="NCBI Taxonomy" id="240449"/>
    <lineage>
        <taxon>Eukaryota</taxon>
        <taxon>Viridiplantae</taxon>
        <taxon>Streptophyta</taxon>
        <taxon>Embryophyta</taxon>
        <taxon>Tracheophyta</taxon>
        <taxon>Spermatophyta</taxon>
        <taxon>Magnoliopsida</taxon>
        <taxon>Liliopsida</taxon>
        <taxon>Poales</taxon>
        <taxon>Poaceae</taxon>
        <taxon>PACMAD clade</taxon>
        <taxon>Panicoideae</taxon>
        <taxon>Panicodae</taxon>
        <taxon>Paniceae</taxon>
        <taxon>Melinidinae</taxon>
        <taxon>Urochloa</taxon>
    </lineage>
</organism>
<evidence type="ECO:0000259" key="1">
    <source>
        <dbReference type="Pfam" id="PF03478"/>
    </source>
</evidence>
<dbReference type="InterPro" id="IPR005174">
    <property type="entry name" value="KIB1-4_b-propeller"/>
</dbReference>
<dbReference type="PANTHER" id="PTHR34708:SF5">
    <property type="entry name" value="DUF295 DOMAIN-CONTAINING PROTEIN"/>
    <property type="match status" value="1"/>
</dbReference>
<evidence type="ECO:0000313" key="3">
    <source>
        <dbReference type="Proteomes" id="UP001497457"/>
    </source>
</evidence>
<evidence type="ECO:0000313" key="2">
    <source>
        <dbReference type="EMBL" id="CAL4914197.1"/>
    </source>
</evidence>
<keyword evidence="3" id="KW-1185">Reference proteome</keyword>
<accession>A0ABC8WS49</accession>
<dbReference type="Pfam" id="PF03478">
    <property type="entry name" value="Beta-prop_KIB1-4"/>
    <property type="match status" value="1"/>
</dbReference>
<proteinExistence type="predicted"/>
<reference evidence="2 3" key="2">
    <citation type="submission" date="2024-10" db="EMBL/GenBank/DDBJ databases">
        <authorList>
            <person name="Ryan C."/>
        </authorList>
    </citation>
    <scope>NUCLEOTIDE SEQUENCE [LARGE SCALE GENOMIC DNA]</scope>
</reference>
<dbReference type="Proteomes" id="UP001497457">
    <property type="component" value="Chromosome 13rd"/>
</dbReference>